<dbReference type="SUPFAM" id="SSF56672">
    <property type="entry name" value="DNA/RNA polymerases"/>
    <property type="match status" value="1"/>
</dbReference>
<dbReference type="CDD" id="cd01650">
    <property type="entry name" value="RT_nLTR_like"/>
    <property type="match status" value="1"/>
</dbReference>
<feature type="coiled-coil region" evidence="1">
    <location>
        <begin position="250"/>
        <end position="277"/>
    </location>
</feature>
<dbReference type="InterPro" id="IPR000477">
    <property type="entry name" value="RT_dom"/>
</dbReference>
<feature type="non-terminal residue" evidence="3">
    <location>
        <position position="744"/>
    </location>
</feature>
<feature type="domain" description="Reverse transcriptase" evidence="2">
    <location>
        <begin position="413"/>
        <end position="697"/>
    </location>
</feature>
<comment type="caution">
    <text evidence="3">The sequence shown here is derived from an EMBL/GenBank/DDBJ whole genome shotgun (WGS) entry which is preliminary data.</text>
</comment>
<dbReference type="Proteomes" id="UP000265520">
    <property type="component" value="Unassembled WGS sequence"/>
</dbReference>
<dbReference type="InterPro" id="IPR036691">
    <property type="entry name" value="Endo/exonu/phosph_ase_sf"/>
</dbReference>
<reference evidence="3 4" key="1">
    <citation type="journal article" date="2018" name="Front. Plant Sci.">
        <title>Red Clover (Trifolium pratense) and Zigzag Clover (T. medium) - A Picture of Genomic Similarities and Differences.</title>
        <authorList>
            <person name="Dluhosova J."/>
            <person name="Istvanek J."/>
            <person name="Nedelnik J."/>
            <person name="Repkova J."/>
        </authorList>
    </citation>
    <scope>NUCLEOTIDE SEQUENCE [LARGE SCALE GENOMIC DNA]</scope>
    <source>
        <strain evidence="4">cv. 10/8</strain>
        <tissue evidence="3">Leaf</tissue>
    </source>
</reference>
<proteinExistence type="predicted"/>
<evidence type="ECO:0000256" key="1">
    <source>
        <dbReference type="SAM" id="Coils"/>
    </source>
</evidence>
<dbReference type="PROSITE" id="PS50878">
    <property type="entry name" value="RT_POL"/>
    <property type="match status" value="1"/>
</dbReference>
<dbReference type="Pfam" id="PF00078">
    <property type="entry name" value="RVT_1"/>
    <property type="match status" value="1"/>
</dbReference>
<protein>
    <recommendedName>
        <fullName evidence="2">Reverse transcriptase domain-containing protein</fullName>
    </recommendedName>
</protein>
<sequence>MANNHPDLIFLMETKLHASQYHFLKAYKETYSAHTINCSVNGGGKAGGLAIIWNHCTLNMTIINSDLYYVDMLISNPHNTQNWRATEKFGGNTLEPNITSSFRNTISHCDLQDLGYNGSIYTWTNRQPGEQLIKSRLDRFLATSNWTSMFPKYANYHLVRYRSDHCPILLEFSQDFRCRTNNPKHYCKRFEQIWTTDEQHTSIVMDAWNNKQGGTKEKLQHTLNALRNWGRKTFGIIPTRIKETQQALETLQLKSDTQRLNQQIKAKEKELDDLLEKEEMWWSHRSRALWLTHGDKNTKFFHLKASQRRKKNSIDSIKDPNGLQHSATFLNHFQQLFTSQPTTLVNETVQVVKNKITQDMYDHLSEDFTAEEVFNAIKDMKILVAPGPDGLPAKFYHTYWDIIGNDITKMALQVLNHEGNPEPFNTTHICLIPKITNPSQPSEFRPISLCNVTLKIITKTIANRIKTILPDIISPNQSAFVPGRLITDNSLIANEIFHYLSQTTRQTGFVGIKTDMAKAYDRLEWDFLQATLESMNFPTKMTNNILKCVSTVSFSILINGKPSRAFSPKRGLRQGDPLSPYLFIICVDVLSALISKAQNNKFIHGVKVAPRAPEITHLFFADDSLMFCRATKDETTHMKALITTYQQASVDHFSKYLGQPTFIGKYKNQAFNYIQDRVWKKLKGWKERNLSFAGRGTLIKVVAQAIPTYLMSCFLLPKGLCNHMEGLISRFWWGSNVDQRKIHW</sequence>
<dbReference type="InterPro" id="IPR043502">
    <property type="entry name" value="DNA/RNA_pol_sf"/>
</dbReference>
<accession>A0A392LZF8</accession>
<evidence type="ECO:0000313" key="3">
    <source>
        <dbReference type="EMBL" id="MCH80381.1"/>
    </source>
</evidence>
<name>A0A392LZF8_9FABA</name>
<dbReference type="Gene3D" id="3.60.10.10">
    <property type="entry name" value="Endonuclease/exonuclease/phosphatase"/>
    <property type="match status" value="1"/>
</dbReference>
<organism evidence="3 4">
    <name type="scientific">Trifolium medium</name>
    <dbReference type="NCBI Taxonomy" id="97028"/>
    <lineage>
        <taxon>Eukaryota</taxon>
        <taxon>Viridiplantae</taxon>
        <taxon>Streptophyta</taxon>
        <taxon>Embryophyta</taxon>
        <taxon>Tracheophyta</taxon>
        <taxon>Spermatophyta</taxon>
        <taxon>Magnoliopsida</taxon>
        <taxon>eudicotyledons</taxon>
        <taxon>Gunneridae</taxon>
        <taxon>Pentapetalae</taxon>
        <taxon>rosids</taxon>
        <taxon>fabids</taxon>
        <taxon>Fabales</taxon>
        <taxon>Fabaceae</taxon>
        <taxon>Papilionoideae</taxon>
        <taxon>50 kb inversion clade</taxon>
        <taxon>NPAAA clade</taxon>
        <taxon>Hologalegina</taxon>
        <taxon>IRL clade</taxon>
        <taxon>Trifolieae</taxon>
        <taxon>Trifolium</taxon>
    </lineage>
</organism>
<evidence type="ECO:0000313" key="4">
    <source>
        <dbReference type="Proteomes" id="UP000265520"/>
    </source>
</evidence>
<gene>
    <name evidence="3" type="ORF">A2U01_0001148</name>
</gene>
<dbReference type="PANTHER" id="PTHR31635">
    <property type="entry name" value="REVERSE TRANSCRIPTASE DOMAIN-CONTAINING PROTEIN-RELATED"/>
    <property type="match status" value="1"/>
</dbReference>
<dbReference type="SUPFAM" id="SSF56219">
    <property type="entry name" value="DNase I-like"/>
    <property type="match status" value="1"/>
</dbReference>
<dbReference type="AlphaFoldDB" id="A0A392LZF8"/>
<keyword evidence="4" id="KW-1185">Reference proteome</keyword>
<dbReference type="PANTHER" id="PTHR31635:SF196">
    <property type="entry name" value="REVERSE TRANSCRIPTASE DOMAIN-CONTAINING PROTEIN-RELATED"/>
    <property type="match status" value="1"/>
</dbReference>
<keyword evidence="1" id="KW-0175">Coiled coil</keyword>
<dbReference type="EMBL" id="LXQA010000993">
    <property type="protein sequence ID" value="MCH80381.1"/>
    <property type="molecule type" value="Genomic_DNA"/>
</dbReference>
<evidence type="ECO:0000259" key="2">
    <source>
        <dbReference type="PROSITE" id="PS50878"/>
    </source>
</evidence>